<evidence type="ECO:0000313" key="4">
    <source>
        <dbReference type="Proteomes" id="UP000315440"/>
    </source>
</evidence>
<dbReference type="RefSeq" id="WP_146395572.1">
    <property type="nucleotide sequence ID" value="NZ_SJPQ01000001.1"/>
</dbReference>
<dbReference type="InterPro" id="IPR050445">
    <property type="entry name" value="Bact_polysacc_biosynth/exp"/>
</dbReference>
<evidence type="ECO:0000313" key="3">
    <source>
        <dbReference type="EMBL" id="TWT89699.1"/>
    </source>
</evidence>
<evidence type="ECO:0000256" key="1">
    <source>
        <dbReference type="SAM" id="MobiDB-lite"/>
    </source>
</evidence>
<feature type="region of interest" description="Disordered" evidence="1">
    <location>
        <begin position="449"/>
        <end position="513"/>
    </location>
</feature>
<feature type="transmembrane region" description="Helical" evidence="2">
    <location>
        <begin position="22"/>
        <end position="41"/>
    </location>
</feature>
<gene>
    <name evidence="3" type="ORF">Mal64_00780</name>
</gene>
<sequence>MPTDPVSLTPQAVYETLRARRAWVVGPAIAGFVVAALMSVVTPRDWKAEQGLIIRSEAAGFVEQRLGKFTDLSEMKTVQETLLEVARSQSVIEAVLRQVGPATCHAKPDWPSPRDVVDFRDNLRITPPGGAEFGKTEVFYIGLLDTDADRAVRLVEALTDQLETRLQQLRDVQASSLVAELERSVGSAQATLDTEVARLTDFERSVGADLAALRQIESPGGGQSDIGQQALAIDAEIMRAAAERRRFEKLVQLLGAISQNPGAITSLPDTLLAGQPALVQLKTGVAQAQLNFANLQGKRTATHPFVVAARNAQRQVEEQLRQELPEAIAGVEIEAAIAAERELSLIERRASLDRRAAGLAAKRSEYSQLVASVESRKQVVETGRRQLADANALRAGAGSGSVLARIDGVERGARPVGPGRTTVAASGGLAGLILGVGVVFFGISVPATTSPVSPSGQHHESPRPNSTPAEAAATAPHSGRFGEDWIAATPEPTPYDDSVQYSEASTGLRTVSI</sequence>
<evidence type="ECO:0000256" key="2">
    <source>
        <dbReference type="SAM" id="Phobius"/>
    </source>
</evidence>
<feature type="compositionally biased region" description="Polar residues" evidence="1">
    <location>
        <begin position="499"/>
        <end position="513"/>
    </location>
</feature>
<proteinExistence type="predicted"/>
<dbReference type="Proteomes" id="UP000315440">
    <property type="component" value="Unassembled WGS sequence"/>
</dbReference>
<keyword evidence="2" id="KW-0812">Transmembrane</keyword>
<dbReference type="AlphaFoldDB" id="A0A5C5ZQH4"/>
<organism evidence="3 4">
    <name type="scientific">Pseudobythopirellula maris</name>
    <dbReference type="NCBI Taxonomy" id="2527991"/>
    <lineage>
        <taxon>Bacteria</taxon>
        <taxon>Pseudomonadati</taxon>
        <taxon>Planctomycetota</taxon>
        <taxon>Planctomycetia</taxon>
        <taxon>Pirellulales</taxon>
        <taxon>Lacipirellulaceae</taxon>
        <taxon>Pseudobythopirellula</taxon>
    </lineage>
</organism>
<name>A0A5C5ZQH4_9BACT</name>
<protein>
    <recommendedName>
        <fullName evidence="5">Chain length determinant protein</fullName>
    </recommendedName>
</protein>
<feature type="transmembrane region" description="Helical" evidence="2">
    <location>
        <begin position="423"/>
        <end position="445"/>
    </location>
</feature>
<keyword evidence="2" id="KW-0472">Membrane</keyword>
<dbReference type="EMBL" id="SJPQ01000001">
    <property type="protein sequence ID" value="TWT89699.1"/>
    <property type="molecule type" value="Genomic_DNA"/>
</dbReference>
<comment type="caution">
    <text evidence="3">The sequence shown here is derived from an EMBL/GenBank/DDBJ whole genome shotgun (WGS) entry which is preliminary data.</text>
</comment>
<keyword evidence="4" id="KW-1185">Reference proteome</keyword>
<reference evidence="3 4" key="1">
    <citation type="submission" date="2019-02" db="EMBL/GenBank/DDBJ databases">
        <title>Deep-cultivation of Planctomycetes and their phenomic and genomic characterization uncovers novel biology.</title>
        <authorList>
            <person name="Wiegand S."/>
            <person name="Jogler M."/>
            <person name="Boedeker C."/>
            <person name="Pinto D."/>
            <person name="Vollmers J."/>
            <person name="Rivas-Marin E."/>
            <person name="Kohn T."/>
            <person name="Peeters S.H."/>
            <person name="Heuer A."/>
            <person name="Rast P."/>
            <person name="Oberbeckmann S."/>
            <person name="Bunk B."/>
            <person name="Jeske O."/>
            <person name="Meyerdierks A."/>
            <person name="Storesund J.E."/>
            <person name="Kallscheuer N."/>
            <person name="Luecker S."/>
            <person name="Lage O.M."/>
            <person name="Pohl T."/>
            <person name="Merkel B.J."/>
            <person name="Hornburger P."/>
            <person name="Mueller R.-W."/>
            <person name="Bruemmer F."/>
            <person name="Labrenz M."/>
            <person name="Spormann A.M."/>
            <person name="Op Den Camp H."/>
            <person name="Overmann J."/>
            <person name="Amann R."/>
            <person name="Jetten M.S.M."/>
            <person name="Mascher T."/>
            <person name="Medema M.H."/>
            <person name="Devos D.P."/>
            <person name="Kaster A.-K."/>
            <person name="Ovreas L."/>
            <person name="Rohde M."/>
            <person name="Galperin M.Y."/>
            <person name="Jogler C."/>
        </authorList>
    </citation>
    <scope>NUCLEOTIDE SEQUENCE [LARGE SCALE GENOMIC DNA]</scope>
    <source>
        <strain evidence="3 4">Mal64</strain>
    </source>
</reference>
<keyword evidence="2" id="KW-1133">Transmembrane helix</keyword>
<dbReference type="OrthoDB" id="234267at2"/>
<dbReference type="PANTHER" id="PTHR32309">
    <property type="entry name" value="TYROSINE-PROTEIN KINASE"/>
    <property type="match status" value="1"/>
</dbReference>
<evidence type="ECO:0008006" key="5">
    <source>
        <dbReference type="Google" id="ProtNLM"/>
    </source>
</evidence>
<dbReference type="PANTHER" id="PTHR32309:SF31">
    <property type="entry name" value="CAPSULAR EXOPOLYSACCHARIDE FAMILY"/>
    <property type="match status" value="1"/>
</dbReference>
<accession>A0A5C5ZQH4</accession>